<evidence type="ECO:0000256" key="3">
    <source>
        <dbReference type="ARBA" id="ARBA00012599"/>
    </source>
</evidence>
<evidence type="ECO:0000256" key="4">
    <source>
        <dbReference type="ARBA" id="ARBA00022801"/>
    </source>
</evidence>
<dbReference type="Pfam" id="PF26113">
    <property type="entry name" value="GH16_XgeA"/>
    <property type="match status" value="1"/>
</dbReference>
<comment type="similarity">
    <text evidence="2">Belongs to the glycosyl hydrolase 16 family.</text>
</comment>
<dbReference type="PANTHER" id="PTHR10963:SF24">
    <property type="entry name" value="GLYCOSIDASE C21B10.07-RELATED"/>
    <property type="match status" value="1"/>
</dbReference>
<evidence type="ECO:0000256" key="6">
    <source>
        <dbReference type="SAM" id="MobiDB-lite"/>
    </source>
</evidence>
<gene>
    <name evidence="9" type="ORF">BAUCODRAFT_132078</name>
</gene>
<keyword evidence="4 9" id="KW-0378">Hydrolase</keyword>
<sequence>MGIKTFLLAALVGLSSAAYTLEDDYVSGGNFFSLFSFFTAADPTHGFVQYVDQGTAQSAGYINETSSSVYIGTDYHNVASSSGRQSVRITSNKAYNAGTLIVLDLAHMPGGECGTWPAFWTVGPNWPNSGEIDIIEGVNSQTTDSMTLHSSSGCSITNNGAFSGTIATSNCDINAAGQATNAGCGISNTNTQTYGAGFNAVGGGVYAMDFEASAITIYFFPRGAIPSDINSGLPNPSGWGTPVAQFQGACDIPSHFNSQQIVFDLTYCGDWAGAVWSTDAVCAPLASTCNAYVQNNPSAFQSAYWQINSLKTYQYSANSVSSSSTSTSSTRSTTSTSTTSTTAPTTTSTTTSTRTTSSSSTTSTTTTSSTSTTRPTSTTSSSSTTSTSTAAPTTTSRSSTTTSTSAAPTTTASPSTNPAPVSSSTGPITVSVPSTFSTRPIATGNSAFNANSTATRNSTVSASFRFSASANSTGPAIVTAASVSSLDPSSTSTSTTTRFRHHRFFPDDRRAV</sequence>
<feature type="compositionally biased region" description="Low complexity" evidence="6">
    <location>
        <begin position="320"/>
        <end position="425"/>
    </location>
</feature>
<dbReference type="InterPro" id="IPR013320">
    <property type="entry name" value="ConA-like_dom_sf"/>
</dbReference>
<accession>M2LLS3</accession>
<evidence type="ECO:0000313" key="10">
    <source>
        <dbReference type="Proteomes" id="UP000011761"/>
    </source>
</evidence>
<dbReference type="RefSeq" id="XP_007677800.1">
    <property type="nucleotide sequence ID" value="XM_007679610.1"/>
</dbReference>
<evidence type="ECO:0000259" key="8">
    <source>
        <dbReference type="PROSITE" id="PS51762"/>
    </source>
</evidence>
<dbReference type="CDD" id="cd02181">
    <property type="entry name" value="GH16_fungal_Lam16A_glucanase"/>
    <property type="match status" value="1"/>
</dbReference>
<dbReference type="GO" id="GO:0009251">
    <property type="term" value="P:glucan catabolic process"/>
    <property type="evidence" value="ECO:0007669"/>
    <property type="project" value="TreeGrafter"/>
</dbReference>
<organism evidence="9 10">
    <name type="scientific">Baudoinia panamericana (strain UAMH 10762)</name>
    <name type="common">Angels' share fungus</name>
    <name type="synonym">Baudoinia compniacensis (strain UAMH 10762)</name>
    <dbReference type="NCBI Taxonomy" id="717646"/>
    <lineage>
        <taxon>Eukaryota</taxon>
        <taxon>Fungi</taxon>
        <taxon>Dikarya</taxon>
        <taxon>Ascomycota</taxon>
        <taxon>Pezizomycotina</taxon>
        <taxon>Dothideomycetes</taxon>
        <taxon>Dothideomycetidae</taxon>
        <taxon>Mycosphaerellales</taxon>
        <taxon>Teratosphaeriaceae</taxon>
        <taxon>Baudoinia</taxon>
    </lineage>
</organism>
<dbReference type="Proteomes" id="UP000011761">
    <property type="component" value="Unassembled WGS sequence"/>
</dbReference>
<feature type="region of interest" description="Disordered" evidence="6">
    <location>
        <begin position="320"/>
        <end position="427"/>
    </location>
</feature>
<evidence type="ECO:0000256" key="7">
    <source>
        <dbReference type="SAM" id="SignalP"/>
    </source>
</evidence>
<dbReference type="EC" id="3.2.1.6" evidence="3"/>
<dbReference type="AlphaFoldDB" id="M2LLS3"/>
<evidence type="ECO:0000256" key="2">
    <source>
        <dbReference type="ARBA" id="ARBA00006865"/>
    </source>
</evidence>
<dbReference type="KEGG" id="bcom:BAUCODRAFT_132078"/>
<dbReference type="Gene3D" id="2.60.120.200">
    <property type="match status" value="1"/>
</dbReference>
<dbReference type="OrthoDB" id="192832at2759"/>
<dbReference type="InterPro" id="IPR050546">
    <property type="entry name" value="Glycosyl_Hydrlase_16"/>
</dbReference>
<name>M2LLS3_BAUPA</name>
<dbReference type="PROSITE" id="PS51762">
    <property type="entry name" value="GH16_2"/>
    <property type="match status" value="1"/>
</dbReference>
<keyword evidence="7" id="KW-0732">Signal</keyword>
<reference evidence="9 10" key="1">
    <citation type="journal article" date="2012" name="PLoS Pathog.">
        <title>Diverse lifestyles and strategies of plant pathogenesis encoded in the genomes of eighteen Dothideomycetes fungi.</title>
        <authorList>
            <person name="Ohm R.A."/>
            <person name="Feau N."/>
            <person name="Henrissat B."/>
            <person name="Schoch C.L."/>
            <person name="Horwitz B.A."/>
            <person name="Barry K.W."/>
            <person name="Condon B.J."/>
            <person name="Copeland A.C."/>
            <person name="Dhillon B."/>
            <person name="Glaser F."/>
            <person name="Hesse C.N."/>
            <person name="Kosti I."/>
            <person name="LaButti K."/>
            <person name="Lindquist E.A."/>
            <person name="Lucas S."/>
            <person name="Salamov A.A."/>
            <person name="Bradshaw R.E."/>
            <person name="Ciuffetti L."/>
            <person name="Hamelin R.C."/>
            <person name="Kema G.H.J."/>
            <person name="Lawrence C."/>
            <person name="Scott J.A."/>
            <person name="Spatafora J.W."/>
            <person name="Turgeon B.G."/>
            <person name="de Wit P.J.G.M."/>
            <person name="Zhong S."/>
            <person name="Goodwin S.B."/>
            <person name="Grigoriev I.V."/>
        </authorList>
    </citation>
    <scope>NUCLEOTIDE SEQUENCE [LARGE SCALE GENOMIC DNA]</scope>
    <source>
        <strain evidence="9 10">UAMH 10762</strain>
    </source>
</reference>
<dbReference type="SUPFAM" id="SSF49899">
    <property type="entry name" value="Concanavalin A-like lectins/glucanases"/>
    <property type="match status" value="1"/>
</dbReference>
<dbReference type="GO" id="GO:0052861">
    <property type="term" value="F:endo-1,3(4)-beta-glucanase activity"/>
    <property type="evidence" value="ECO:0007669"/>
    <property type="project" value="UniProtKB-EC"/>
</dbReference>
<dbReference type="OMA" id="VADISHM"/>
<dbReference type="InterPro" id="IPR000757">
    <property type="entry name" value="Beta-glucanase-like"/>
</dbReference>
<dbReference type="eggNOG" id="ENOG502QUM3">
    <property type="taxonomic scope" value="Eukaryota"/>
</dbReference>
<proteinExistence type="inferred from homology"/>
<feature type="domain" description="GH16" evidence="8">
    <location>
        <begin position="14"/>
        <end position="280"/>
    </location>
</feature>
<evidence type="ECO:0000256" key="5">
    <source>
        <dbReference type="ARBA" id="ARBA00023295"/>
    </source>
</evidence>
<feature type="signal peptide" evidence="7">
    <location>
        <begin position="1"/>
        <end position="17"/>
    </location>
</feature>
<comment type="catalytic activity">
    <reaction evidence="1">
        <text>Endohydrolysis of (1-&gt;3)- or (1-&gt;4)-linkages in beta-D-glucans when the glucose residue whose reducing group is involved in the linkage to be hydrolyzed is itself substituted at C-3.</text>
        <dbReference type="EC" id="3.2.1.6"/>
    </reaction>
</comment>
<feature type="chain" id="PRO_5004021476" description="endo-1,3(4)-beta-glucanase" evidence="7">
    <location>
        <begin position="18"/>
        <end position="512"/>
    </location>
</feature>
<evidence type="ECO:0000256" key="1">
    <source>
        <dbReference type="ARBA" id="ARBA00000124"/>
    </source>
</evidence>
<dbReference type="PANTHER" id="PTHR10963">
    <property type="entry name" value="GLYCOSYL HYDROLASE-RELATED"/>
    <property type="match status" value="1"/>
</dbReference>
<evidence type="ECO:0000313" key="9">
    <source>
        <dbReference type="EMBL" id="EMC95257.1"/>
    </source>
</evidence>
<protein>
    <recommendedName>
        <fullName evidence="3">endo-1,3(4)-beta-glucanase</fullName>
        <ecNumber evidence="3">3.2.1.6</ecNumber>
    </recommendedName>
</protein>
<keyword evidence="10" id="KW-1185">Reference proteome</keyword>
<keyword evidence="5" id="KW-0326">Glycosidase</keyword>
<dbReference type="GeneID" id="19108249"/>
<dbReference type="STRING" id="717646.M2LLS3"/>
<dbReference type="EMBL" id="KB445557">
    <property type="protein sequence ID" value="EMC95257.1"/>
    <property type="molecule type" value="Genomic_DNA"/>
</dbReference>
<dbReference type="HOGENOM" id="CLU_016972_4_3_1"/>
<dbReference type="FunFam" id="2.60.120.200:FF:000114">
    <property type="entry name" value="Probable endo-1,3(4)-beta-glucanase NFIA_089530"/>
    <property type="match status" value="1"/>
</dbReference>